<evidence type="ECO:0000313" key="2">
    <source>
        <dbReference type="EMBL" id="KAJ8913206.1"/>
    </source>
</evidence>
<evidence type="ECO:0000313" key="3">
    <source>
        <dbReference type="Proteomes" id="UP001159042"/>
    </source>
</evidence>
<dbReference type="EMBL" id="JANEYG010000099">
    <property type="protein sequence ID" value="KAJ8913206.1"/>
    <property type="molecule type" value="Genomic_DNA"/>
</dbReference>
<feature type="compositionally biased region" description="Low complexity" evidence="1">
    <location>
        <begin position="305"/>
        <end position="316"/>
    </location>
</feature>
<dbReference type="PANTHER" id="PTHR45877">
    <property type="entry name" value="E3 UBIQUITIN-PROTEIN LIGASE SIAH2"/>
    <property type="match status" value="1"/>
</dbReference>
<dbReference type="Proteomes" id="UP001159042">
    <property type="component" value="Unassembled WGS sequence"/>
</dbReference>
<dbReference type="InterPro" id="IPR013083">
    <property type="entry name" value="Znf_RING/FYVE/PHD"/>
</dbReference>
<feature type="compositionally biased region" description="Polar residues" evidence="1">
    <location>
        <begin position="381"/>
        <end position="410"/>
    </location>
</feature>
<dbReference type="Gene3D" id="3.30.40.10">
    <property type="entry name" value="Zinc/RING finger domain, C3HC4 (zinc finger)"/>
    <property type="match status" value="2"/>
</dbReference>
<keyword evidence="3" id="KW-1185">Reference proteome</keyword>
<dbReference type="InterPro" id="IPR004162">
    <property type="entry name" value="SINA-like_animal"/>
</dbReference>
<feature type="region of interest" description="Disordered" evidence="1">
    <location>
        <begin position="276"/>
        <end position="410"/>
    </location>
</feature>
<dbReference type="GO" id="GO:0061630">
    <property type="term" value="F:ubiquitin protein ligase activity"/>
    <property type="evidence" value="ECO:0007669"/>
    <property type="project" value="TreeGrafter"/>
</dbReference>
<accession>A0AAV8VH52</accession>
<dbReference type="GO" id="GO:0043161">
    <property type="term" value="P:proteasome-mediated ubiquitin-dependent protein catabolic process"/>
    <property type="evidence" value="ECO:0007669"/>
    <property type="project" value="TreeGrafter"/>
</dbReference>
<dbReference type="GO" id="GO:0005737">
    <property type="term" value="C:cytoplasm"/>
    <property type="evidence" value="ECO:0007669"/>
    <property type="project" value="TreeGrafter"/>
</dbReference>
<feature type="compositionally biased region" description="Polar residues" evidence="1">
    <location>
        <begin position="353"/>
        <end position="364"/>
    </location>
</feature>
<organism evidence="2 3">
    <name type="scientific">Exocentrus adspersus</name>
    <dbReference type="NCBI Taxonomy" id="1586481"/>
    <lineage>
        <taxon>Eukaryota</taxon>
        <taxon>Metazoa</taxon>
        <taxon>Ecdysozoa</taxon>
        <taxon>Arthropoda</taxon>
        <taxon>Hexapoda</taxon>
        <taxon>Insecta</taxon>
        <taxon>Pterygota</taxon>
        <taxon>Neoptera</taxon>
        <taxon>Endopterygota</taxon>
        <taxon>Coleoptera</taxon>
        <taxon>Polyphaga</taxon>
        <taxon>Cucujiformia</taxon>
        <taxon>Chrysomeloidea</taxon>
        <taxon>Cerambycidae</taxon>
        <taxon>Lamiinae</taxon>
        <taxon>Acanthocinini</taxon>
        <taxon>Exocentrus</taxon>
    </lineage>
</organism>
<protein>
    <submittedName>
        <fullName evidence="2">Uncharacterized protein</fullName>
    </submittedName>
</protein>
<comment type="caution">
    <text evidence="2">The sequence shown here is derived from an EMBL/GenBank/DDBJ whole genome shotgun (WGS) entry which is preliminary data.</text>
</comment>
<gene>
    <name evidence="2" type="ORF">NQ315_016148</name>
</gene>
<sequence length="530" mass="61048">MQKPMIPLSLIRDLRCRHCLNFVTCGPVYVVPDESILCGRCRNLAKDIYRNLSYEAMASIFVYPCRNWENHCSRTLQWNESLQHEEECTYEGCCTIFWNHPKAFIKGKREIPGGEVRQTAVPELLLEQIKCVQCECYLSCDPVYIQSNGRNICHRCIYSNGIPPNCHRNIAYERISTVLIFPCKYRNRGCPTRLRFGRVLWQHETECSYGQTYQKITKNPNHKERGVIKTHSGHTYGTLTPNVVLFAPPSQQSDFEVNKELLKSLKKQQERRFMRAGEIGSHMEKMASEDGSIHTDDSEKKNSYDKCSSSDRSSPVRSEDFDHKTKQNVFQYQPPPVEPGYFSNNKGKPPQSPTYYENYQNNLPHHQVQKLDSPIPRLSRNESGNKQSGYYYKQSDSPANLRESFNNRKPLSNLDNNILAGHYPMFMYPKSTPVPTSASLNSNGLHSPGYGTPTYNGELQHNFSFSSHHSGDNNRLSRHESINSNKELIDELKIKFLLNKSGKQQTVPDSPYKECNNLEDILQTHDRIIQ</sequence>
<dbReference type="AlphaFoldDB" id="A0AAV8VH52"/>
<reference evidence="2 3" key="1">
    <citation type="journal article" date="2023" name="Insect Mol. Biol.">
        <title>Genome sequencing provides insights into the evolution of gene families encoding plant cell wall-degrading enzymes in longhorned beetles.</title>
        <authorList>
            <person name="Shin N.R."/>
            <person name="Okamura Y."/>
            <person name="Kirsch R."/>
            <person name="Pauchet Y."/>
        </authorList>
    </citation>
    <scope>NUCLEOTIDE SEQUENCE [LARGE SCALE GENOMIC DNA]</scope>
    <source>
        <strain evidence="2">EAD_L_NR</strain>
    </source>
</reference>
<feature type="compositionally biased region" description="Basic and acidic residues" evidence="1">
    <location>
        <begin position="276"/>
        <end position="304"/>
    </location>
</feature>
<name>A0AAV8VH52_9CUCU</name>
<proteinExistence type="predicted"/>
<dbReference type="GO" id="GO:0031624">
    <property type="term" value="F:ubiquitin conjugating enzyme binding"/>
    <property type="evidence" value="ECO:0007669"/>
    <property type="project" value="TreeGrafter"/>
</dbReference>
<evidence type="ECO:0000256" key="1">
    <source>
        <dbReference type="SAM" id="MobiDB-lite"/>
    </source>
</evidence>
<dbReference type="PANTHER" id="PTHR45877:SF2">
    <property type="entry name" value="E3 UBIQUITIN-PROTEIN LIGASE SINA-RELATED"/>
    <property type="match status" value="1"/>
</dbReference>